<sequence length="276" mass="30817">MCFSSGPEEATPAPRPSQRPSQFKRRGQDIPLQRLAITGPVTPPGQIPAPERDAAGLWVQYEARDLDRSSLLAALAYVAEYLDKHGEDITLVAVGGAVNTILLRSRMTTYDVDFFCHVLSGSRLRLIREAGQYAVQRSAVPMSTDWLNNATARMPGVVENVEHLVDAALAQREILFQRKGLTVAAAPWNYAFIKKISRITQGTARTYDASDAVAYLHRHITRHGGQPVPFETMQEWGSKYKALSPVEILREIDDLYRRTYGRSAILFDQGGRRRGH</sequence>
<feature type="domain" description="DUF7582" evidence="2">
    <location>
        <begin position="69"/>
        <end position="262"/>
    </location>
</feature>
<protein>
    <recommendedName>
        <fullName evidence="2">DUF7582 domain-containing protein</fullName>
    </recommendedName>
</protein>
<feature type="region of interest" description="Disordered" evidence="1">
    <location>
        <begin position="1"/>
        <end position="25"/>
    </location>
</feature>
<accession>A0A6P8B026</accession>
<name>A0A6P8B026_PYRGI</name>
<dbReference type="RefSeq" id="XP_030980404.1">
    <property type="nucleotide sequence ID" value="XM_031130131.1"/>
</dbReference>
<dbReference type="KEGG" id="pgri:PgNI_10156"/>
<dbReference type="AlphaFoldDB" id="A0A6P8B026"/>
<evidence type="ECO:0000256" key="1">
    <source>
        <dbReference type="SAM" id="MobiDB-lite"/>
    </source>
</evidence>
<dbReference type="GeneID" id="41965039"/>
<evidence type="ECO:0000313" key="4">
    <source>
        <dbReference type="RefSeq" id="XP_030980404.1"/>
    </source>
</evidence>
<dbReference type="Pfam" id="PF24483">
    <property type="entry name" value="DUF7582"/>
    <property type="match status" value="1"/>
</dbReference>
<reference evidence="4" key="3">
    <citation type="submission" date="2025-08" db="UniProtKB">
        <authorList>
            <consortium name="RefSeq"/>
        </authorList>
    </citation>
    <scope>IDENTIFICATION</scope>
    <source>
        <strain evidence="4">NI907</strain>
    </source>
</reference>
<reference evidence="3 4" key="1">
    <citation type="journal article" date="2019" name="Mol. Biol. Evol.">
        <title>Blast fungal genomes show frequent chromosomal changes, gene gains and losses, and effector gene turnover.</title>
        <authorList>
            <person name="Gomez Luciano L.B."/>
            <person name="Jason Tsai I."/>
            <person name="Chuma I."/>
            <person name="Tosa Y."/>
            <person name="Chen Y.H."/>
            <person name="Li J.Y."/>
            <person name="Li M.Y."/>
            <person name="Jade Lu M.Y."/>
            <person name="Nakayashiki H."/>
            <person name="Li W.H."/>
        </authorList>
    </citation>
    <scope>NUCLEOTIDE SEQUENCE [LARGE SCALE GENOMIC DNA]</scope>
    <source>
        <strain evidence="3 4">NI907</strain>
    </source>
</reference>
<dbReference type="InterPro" id="IPR056004">
    <property type="entry name" value="DUF7582"/>
</dbReference>
<proteinExistence type="predicted"/>
<evidence type="ECO:0000313" key="3">
    <source>
        <dbReference type="Proteomes" id="UP000515153"/>
    </source>
</evidence>
<gene>
    <name evidence="4" type="ORF">PgNI_10156</name>
</gene>
<reference evidence="4" key="2">
    <citation type="submission" date="2019-10" db="EMBL/GenBank/DDBJ databases">
        <authorList>
            <consortium name="NCBI Genome Project"/>
        </authorList>
    </citation>
    <scope>NUCLEOTIDE SEQUENCE</scope>
    <source>
        <strain evidence="4">NI907</strain>
    </source>
</reference>
<evidence type="ECO:0000259" key="2">
    <source>
        <dbReference type="Pfam" id="PF24483"/>
    </source>
</evidence>
<dbReference type="Proteomes" id="UP000515153">
    <property type="component" value="Chromosome VII"/>
</dbReference>
<organism evidence="3 4">
    <name type="scientific">Pyricularia grisea</name>
    <name type="common">Crabgrass-specific blast fungus</name>
    <name type="synonym">Magnaporthe grisea</name>
    <dbReference type="NCBI Taxonomy" id="148305"/>
    <lineage>
        <taxon>Eukaryota</taxon>
        <taxon>Fungi</taxon>
        <taxon>Dikarya</taxon>
        <taxon>Ascomycota</taxon>
        <taxon>Pezizomycotina</taxon>
        <taxon>Sordariomycetes</taxon>
        <taxon>Sordariomycetidae</taxon>
        <taxon>Magnaporthales</taxon>
        <taxon>Pyriculariaceae</taxon>
        <taxon>Pyricularia</taxon>
    </lineage>
</organism>
<keyword evidence="3" id="KW-1185">Reference proteome</keyword>